<evidence type="ECO:0000313" key="2">
    <source>
        <dbReference type="EMBL" id="KAK8480434.1"/>
    </source>
</evidence>
<comment type="caution">
    <text evidence="2">The sequence shown here is derived from an EMBL/GenBank/DDBJ whole genome shotgun (WGS) entry which is preliminary data.</text>
</comment>
<gene>
    <name evidence="2" type="ORF">V6N12_018908</name>
</gene>
<protein>
    <submittedName>
        <fullName evidence="2">Uncharacterized protein</fullName>
    </submittedName>
</protein>
<evidence type="ECO:0000313" key="3">
    <source>
        <dbReference type="Proteomes" id="UP001472677"/>
    </source>
</evidence>
<feature type="region of interest" description="Disordered" evidence="1">
    <location>
        <begin position="46"/>
        <end position="75"/>
    </location>
</feature>
<organism evidence="2 3">
    <name type="scientific">Hibiscus sabdariffa</name>
    <name type="common">roselle</name>
    <dbReference type="NCBI Taxonomy" id="183260"/>
    <lineage>
        <taxon>Eukaryota</taxon>
        <taxon>Viridiplantae</taxon>
        <taxon>Streptophyta</taxon>
        <taxon>Embryophyta</taxon>
        <taxon>Tracheophyta</taxon>
        <taxon>Spermatophyta</taxon>
        <taxon>Magnoliopsida</taxon>
        <taxon>eudicotyledons</taxon>
        <taxon>Gunneridae</taxon>
        <taxon>Pentapetalae</taxon>
        <taxon>rosids</taxon>
        <taxon>malvids</taxon>
        <taxon>Malvales</taxon>
        <taxon>Malvaceae</taxon>
        <taxon>Malvoideae</taxon>
        <taxon>Hibiscus</taxon>
    </lineage>
</organism>
<proteinExistence type="predicted"/>
<sequence>MCSAISSIAGGAWWFEGADAGATTGSSHSDTNVTSRINATPSLVVQKEQNGSSSDGLVQEHDDSADGCKGVSQNGAFMQDSGTSLPQDVCPWQWTLGVVGPVVGDEVDLLSGN</sequence>
<dbReference type="EMBL" id="JBBPBM010002053">
    <property type="protein sequence ID" value="KAK8480434.1"/>
    <property type="molecule type" value="Genomic_DNA"/>
</dbReference>
<accession>A0ABR1ZIP9</accession>
<evidence type="ECO:0000256" key="1">
    <source>
        <dbReference type="SAM" id="MobiDB-lite"/>
    </source>
</evidence>
<name>A0ABR1ZIP9_9ROSI</name>
<keyword evidence="3" id="KW-1185">Reference proteome</keyword>
<feature type="compositionally biased region" description="Polar residues" evidence="1">
    <location>
        <begin position="46"/>
        <end position="56"/>
    </location>
</feature>
<dbReference type="Proteomes" id="UP001472677">
    <property type="component" value="Unassembled WGS sequence"/>
</dbReference>
<reference evidence="2 3" key="1">
    <citation type="journal article" date="2024" name="G3 (Bethesda)">
        <title>Genome assembly of Hibiscus sabdariffa L. provides insights into metabolisms of medicinal natural products.</title>
        <authorList>
            <person name="Kim T."/>
        </authorList>
    </citation>
    <scope>NUCLEOTIDE SEQUENCE [LARGE SCALE GENOMIC DNA]</scope>
    <source>
        <strain evidence="2">TK-2024</strain>
        <tissue evidence="2">Old leaves</tissue>
    </source>
</reference>